<evidence type="ECO:0000259" key="8">
    <source>
        <dbReference type="PROSITE" id="PS51007"/>
    </source>
</evidence>
<dbReference type="InterPro" id="IPR051459">
    <property type="entry name" value="Cytochrome_c-type_DH"/>
</dbReference>
<reference evidence="9 10" key="1">
    <citation type="submission" date="2018-07" db="EMBL/GenBank/DDBJ databases">
        <title>Genome sequencing of Moraxellaceae gen. HYN0046.</title>
        <authorList>
            <person name="Kim M."/>
            <person name="Yi H."/>
        </authorList>
    </citation>
    <scope>NUCLEOTIDE SEQUENCE [LARGE SCALE GENOMIC DNA]</scope>
    <source>
        <strain evidence="9 10">HYN0046</strain>
    </source>
</reference>
<evidence type="ECO:0000256" key="2">
    <source>
        <dbReference type="ARBA" id="ARBA00022617"/>
    </source>
</evidence>
<dbReference type="GO" id="GO:0009055">
    <property type="term" value="F:electron transfer activity"/>
    <property type="evidence" value="ECO:0007669"/>
    <property type="project" value="InterPro"/>
</dbReference>
<feature type="domain" description="Cytochrome c" evidence="8">
    <location>
        <begin position="22"/>
        <end position="100"/>
    </location>
</feature>
<sequence>MKSMVSKSLWVALIAFSAGAHAESMSGKDVFSKNCAACHMATGTGIPGAFPALKGSKFVLGDANAVVSTVLKGRGGMPTFAASLDDDKLSAVVSYVRQSWGNQASAVTVQDVKTIRANTNAMKVVKKEQPTNIH</sequence>
<evidence type="ECO:0000256" key="3">
    <source>
        <dbReference type="ARBA" id="ARBA00022723"/>
    </source>
</evidence>
<evidence type="ECO:0000256" key="7">
    <source>
        <dbReference type="SAM" id="SignalP"/>
    </source>
</evidence>
<evidence type="ECO:0000256" key="4">
    <source>
        <dbReference type="ARBA" id="ARBA00022982"/>
    </source>
</evidence>
<dbReference type="Pfam" id="PF13442">
    <property type="entry name" value="Cytochrome_CBB3"/>
    <property type="match status" value="1"/>
</dbReference>
<evidence type="ECO:0000256" key="6">
    <source>
        <dbReference type="PROSITE-ProRule" id="PRU00433"/>
    </source>
</evidence>
<keyword evidence="1" id="KW-0813">Transport</keyword>
<keyword evidence="2 6" id="KW-0349">Heme</keyword>
<dbReference type="OrthoDB" id="5523448at2"/>
<dbReference type="RefSeq" id="WP_114898432.1">
    <property type="nucleotide sequence ID" value="NZ_CP031222.1"/>
</dbReference>
<dbReference type="PRINTS" id="PR00605">
    <property type="entry name" value="CYTCHROMECIC"/>
</dbReference>
<proteinExistence type="predicted"/>
<evidence type="ECO:0000313" key="10">
    <source>
        <dbReference type="Proteomes" id="UP000253940"/>
    </source>
</evidence>
<keyword evidence="7" id="KW-0732">Signal</keyword>
<keyword evidence="4" id="KW-0249">Electron transport</keyword>
<dbReference type="AlphaFoldDB" id="A0A345P4W3"/>
<evidence type="ECO:0000256" key="1">
    <source>
        <dbReference type="ARBA" id="ARBA00022448"/>
    </source>
</evidence>
<accession>A0A345P4W3</accession>
<gene>
    <name evidence="9" type="ORF">HYN46_05400</name>
</gene>
<dbReference type="InterPro" id="IPR036909">
    <property type="entry name" value="Cyt_c-like_dom_sf"/>
</dbReference>
<dbReference type="KEGG" id="mbah:HYN46_05400"/>
<dbReference type="Proteomes" id="UP000253940">
    <property type="component" value="Chromosome"/>
</dbReference>
<name>A0A345P4W3_9GAMM</name>
<dbReference type="InterPro" id="IPR008168">
    <property type="entry name" value="Cyt_C_IC"/>
</dbReference>
<protein>
    <submittedName>
        <fullName evidence="9">Cytochrome c</fullName>
    </submittedName>
</protein>
<dbReference type="EMBL" id="CP031222">
    <property type="protein sequence ID" value="AXI02322.1"/>
    <property type="molecule type" value="Genomic_DNA"/>
</dbReference>
<keyword evidence="3 6" id="KW-0479">Metal-binding</keyword>
<feature type="signal peptide" evidence="7">
    <location>
        <begin position="1"/>
        <end position="22"/>
    </location>
</feature>
<dbReference type="PANTHER" id="PTHR35008">
    <property type="entry name" value="BLL4482 PROTEIN-RELATED"/>
    <property type="match status" value="1"/>
</dbReference>
<dbReference type="Gene3D" id="1.10.760.10">
    <property type="entry name" value="Cytochrome c-like domain"/>
    <property type="match status" value="1"/>
</dbReference>
<keyword evidence="5 6" id="KW-0408">Iron</keyword>
<dbReference type="GO" id="GO:0020037">
    <property type="term" value="F:heme binding"/>
    <property type="evidence" value="ECO:0007669"/>
    <property type="project" value="InterPro"/>
</dbReference>
<dbReference type="InterPro" id="IPR009056">
    <property type="entry name" value="Cyt_c-like_dom"/>
</dbReference>
<dbReference type="PANTHER" id="PTHR35008:SF8">
    <property type="entry name" value="ALCOHOL DEHYDROGENASE CYTOCHROME C SUBUNIT"/>
    <property type="match status" value="1"/>
</dbReference>
<evidence type="ECO:0000256" key="5">
    <source>
        <dbReference type="ARBA" id="ARBA00023004"/>
    </source>
</evidence>
<evidence type="ECO:0000313" key="9">
    <source>
        <dbReference type="EMBL" id="AXI02322.1"/>
    </source>
</evidence>
<keyword evidence="10" id="KW-1185">Reference proteome</keyword>
<organism evidence="9 10">
    <name type="scientific">Aquirhabdus parva</name>
    <dbReference type="NCBI Taxonomy" id="2283318"/>
    <lineage>
        <taxon>Bacteria</taxon>
        <taxon>Pseudomonadati</taxon>
        <taxon>Pseudomonadota</taxon>
        <taxon>Gammaproteobacteria</taxon>
        <taxon>Moraxellales</taxon>
        <taxon>Moraxellaceae</taxon>
        <taxon>Aquirhabdus</taxon>
    </lineage>
</organism>
<dbReference type="GO" id="GO:0005506">
    <property type="term" value="F:iron ion binding"/>
    <property type="evidence" value="ECO:0007669"/>
    <property type="project" value="InterPro"/>
</dbReference>
<dbReference type="PROSITE" id="PS51007">
    <property type="entry name" value="CYTC"/>
    <property type="match status" value="1"/>
</dbReference>
<feature type="chain" id="PRO_5016740302" evidence="7">
    <location>
        <begin position="23"/>
        <end position="134"/>
    </location>
</feature>
<dbReference type="SUPFAM" id="SSF46626">
    <property type="entry name" value="Cytochrome c"/>
    <property type="match status" value="1"/>
</dbReference>